<dbReference type="AlphaFoldDB" id="A0AAV5QQ60"/>
<proteinExistence type="predicted"/>
<comment type="caution">
    <text evidence="2">The sequence shown here is derived from an EMBL/GenBank/DDBJ whole genome shotgun (WGS) entry which is preliminary data.</text>
</comment>
<dbReference type="RefSeq" id="XP_064853840.1">
    <property type="nucleotide sequence ID" value="XM_064997768.1"/>
</dbReference>
<sequence length="339" mass="38830">MDLNKILLYPRPYDDLYFASPSQIKPHLSPPPPPPTPINSIQNIPEEWIGKSFEFPMIIPRAFICCNFDHNSGPISAQAYTKTYRVKISDLLDPSKPHPWEINESPVEKPPKGKENQLIIYGNNAGANDKKSLSKKRTVGNQGRPRADGFVKQARKIRNVKPKKSIDDNSKKVIEGILKEVIDRNQKKDNNTRLKKTIKGSLNKREKIIDVKLTKDNDPDSKKKVDSKSEKDSINGSKKGVDGESENDTNNKSKKYDNVSLKNNINDSSNKDLNMPGKISKNSNRRQSLRLKQKRKRELRKVRSMERKKAKTSEREKPIIPSNVTREKRKTTRPEKYPQ</sequence>
<dbReference type="Proteomes" id="UP001360560">
    <property type="component" value="Unassembled WGS sequence"/>
</dbReference>
<feature type="compositionally biased region" description="Polar residues" evidence="1">
    <location>
        <begin position="260"/>
        <end position="272"/>
    </location>
</feature>
<name>A0AAV5QQ60_9ASCO</name>
<feature type="region of interest" description="Disordered" evidence="1">
    <location>
        <begin position="213"/>
        <end position="339"/>
    </location>
</feature>
<dbReference type="GeneID" id="90074819"/>
<gene>
    <name evidence="2" type="ORF">DASC09_041690</name>
</gene>
<keyword evidence="3" id="KW-1185">Reference proteome</keyword>
<protein>
    <submittedName>
        <fullName evidence="2">Uncharacterized protein</fullName>
    </submittedName>
</protein>
<evidence type="ECO:0000256" key="1">
    <source>
        <dbReference type="SAM" id="MobiDB-lite"/>
    </source>
</evidence>
<feature type="compositionally biased region" description="Basic residues" evidence="1">
    <location>
        <begin position="283"/>
        <end position="300"/>
    </location>
</feature>
<reference evidence="2 3" key="1">
    <citation type="journal article" date="2023" name="Elife">
        <title>Identification of key yeast species and microbe-microbe interactions impacting larval growth of Drosophila in the wild.</title>
        <authorList>
            <person name="Mure A."/>
            <person name="Sugiura Y."/>
            <person name="Maeda R."/>
            <person name="Honda K."/>
            <person name="Sakurai N."/>
            <person name="Takahashi Y."/>
            <person name="Watada M."/>
            <person name="Katoh T."/>
            <person name="Gotoh A."/>
            <person name="Gotoh Y."/>
            <person name="Taniguchi I."/>
            <person name="Nakamura K."/>
            <person name="Hayashi T."/>
            <person name="Katayama T."/>
            <person name="Uemura T."/>
            <person name="Hattori Y."/>
        </authorList>
    </citation>
    <scope>NUCLEOTIDE SEQUENCE [LARGE SCALE GENOMIC DNA]</scope>
    <source>
        <strain evidence="2 3">SC-9</strain>
    </source>
</reference>
<evidence type="ECO:0000313" key="2">
    <source>
        <dbReference type="EMBL" id="GMM36844.1"/>
    </source>
</evidence>
<feature type="compositionally biased region" description="Basic and acidic residues" evidence="1">
    <location>
        <begin position="213"/>
        <end position="233"/>
    </location>
</feature>
<dbReference type="EMBL" id="BTFZ01000011">
    <property type="protein sequence ID" value="GMM36844.1"/>
    <property type="molecule type" value="Genomic_DNA"/>
</dbReference>
<accession>A0AAV5QQ60</accession>
<organism evidence="2 3">
    <name type="scientific">Saccharomycopsis crataegensis</name>
    <dbReference type="NCBI Taxonomy" id="43959"/>
    <lineage>
        <taxon>Eukaryota</taxon>
        <taxon>Fungi</taxon>
        <taxon>Dikarya</taxon>
        <taxon>Ascomycota</taxon>
        <taxon>Saccharomycotina</taxon>
        <taxon>Saccharomycetes</taxon>
        <taxon>Saccharomycopsidaceae</taxon>
        <taxon>Saccharomycopsis</taxon>
    </lineage>
</organism>
<feature type="compositionally biased region" description="Basic and acidic residues" evidence="1">
    <location>
        <begin position="301"/>
        <end position="318"/>
    </location>
</feature>
<evidence type="ECO:0000313" key="3">
    <source>
        <dbReference type="Proteomes" id="UP001360560"/>
    </source>
</evidence>